<dbReference type="Gene3D" id="3.40.50.300">
    <property type="entry name" value="P-loop containing nucleotide triphosphate hydrolases"/>
    <property type="match status" value="1"/>
</dbReference>
<evidence type="ECO:0000256" key="3">
    <source>
        <dbReference type="ARBA" id="ARBA00019083"/>
    </source>
</evidence>
<dbReference type="InterPro" id="IPR016527">
    <property type="entry name" value="ORC4"/>
</dbReference>
<dbReference type="SMART" id="SM00382">
    <property type="entry name" value="AAA"/>
    <property type="match status" value="1"/>
</dbReference>
<dbReference type="PANTHER" id="PTHR12087:SF0">
    <property type="entry name" value="ORIGIN RECOGNITION COMPLEX SUBUNIT 4"/>
    <property type="match status" value="1"/>
</dbReference>
<dbReference type="Proteomes" id="UP001159428">
    <property type="component" value="Unassembled WGS sequence"/>
</dbReference>
<proteinExistence type="inferred from homology"/>
<evidence type="ECO:0000256" key="4">
    <source>
        <dbReference type="ARBA" id="ARBA00022705"/>
    </source>
</evidence>
<evidence type="ECO:0000313" key="11">
    <source>
        <dbReference type="EMBL" id="CAH3131065.1"/>
    </source>
</evidence>
<comment type="caution">
    <text evidence="11">The sequence shown here is derived from an EMBL/GenBank/DDBJ whole genome shotgun (WGS) entry which is preliminary data.</text>
</comment>
<reference evidence="11 12" key="1">
    <citation type="submission" date="2022-05" db="EMBL/GenBank/DDBJ databases">
        <authorList>
            <consortium name="Genoscope - CEA"/>
            <person name="William W."/>
        </authorList>
    </citation>
    <scope>NUCLEOTIDE SEQUENCE [LARGE SCALE GENOMIC DNA]</scope>
</reference>
<dbReference type="CDD" id="cd00009">
    <property type="entry name" value="AAA"/>
    <property type="match status" value="1"/>
</dbReference>
<name>A0AAU9WZ65_9CNID</name>
<keyword evidence="6" id="KW-0067">ATP-binding</keyword>
<dbReference type="GO" id="GO:0005524">
    <property type="term" value="F:ATP binding"/>
    <property type="evidence" value="ECO:0007669"/>
    <property type="project" value="UniProtKB-KW"/>
</dbReference>
<gene>
    <name evidence="11" type="ORF">PMEA_00014113</name>
</gene>
<organism evidence="11 12">
    <name type="scientific">Pocillopora meandrina</name>
    <dbReference type="NCBI Taxonomy" id="46732"/>
    <lineage>
        <taxon>Eukaryota</taxon>
        <taxon>Metazoa</taxon>
        <taxon>Cnidaria</taxon>
        <taxon>Anthozoa</taxon>
        <taxon>Hexacorallia</taxon>
        <taxon>Scleractinia</taxon>
        <taxon>Astrocoeniina</taxon>
        <taxon>Pocilloporidae</taxon>
        <taxon>Pocillopora</taxon>
    </lineage>
</organism>
<keyword evidence="12" id="KW-1185">Reference proteome</keyword>
<comment type="subunit">
    <text evidence="9">Component of ORC, a complex composed of at least 6 subunits: ORC1, ORC2, ORC3, ORC4, ORC5 and ORC6. ORC is regulated in a cell-cycle dependent manner. It is sequentially assembled at the exit from anaphase of mitosis and disassembled as cells enter S phase. Interacts with DBF4. Interacts with POLQ.</text>
</comment>
<evidence type="ECO:0000256" key="5">
    <source>
        <dbReference type="ARBA" id="ARBA00022741"/>
    </source>
</evidence>
<accession>A0AAU9WZ65</accession>
<evidence type="ECO:0000259" key="10">
    <source>
        <dbReference type="SMART" id="SM00382"/>
    </source>
</evidence>
<keyword evidence="7" id="KW-0238">DNA-binding</keyword>
<protein>
    <recommendedName>
        <fullName evidence="3">Origin recognition complex subunit 4</fullName>
    </recommendedName>
</protein>
<dbReference type="GO" id="GO:0005737">
    <property type="term" value="C:cytoplasm"/>
    <property type="evidence" value="ECO:0007669"/>
    <property type="project" value="UniProtKB-ARBA"/>
</dbReference>
<dbReference type="FunFam" id="3.40.50.300:FF:000649">
    <property type="entry name" value="Origin recognition complex subunit 4"/>
    <property type="match status" value="1"/>
</dbReference>
<evidence type="ECO:0000256" key="9">
    <source>
        <dbReference type="ARBA" id="ARBA00046777"/>
    </source>
</evidence>
<dbReference type="PANTHER" id="PTHR12087">
    <property type="entry name" value="ORIGIN RECOGNITION COMPLEX SUBUNIT 4"/>
    <property type="match status" value="1"/>
</dbReference>
<keyword evidence="5" id="KW-0547">Nucleotide-binding</keyword>
<dbReference type="InterPro" id="IPR003593">
    <property type="entry name" value="AAA+_ATPase"/>
</dbReference>
<keyword evidence="4" id="KW-0235">DNA replication</keyword>
<evidence type="ECO:0000256" key="1">
    <source>
        <dbReference type="ARBA" id="ARBA00004123"/>
    </source>
</evidence>
<dbReference type="InterPro" id="IPR032705">
    <property type="entry name" value="ORC4_C"/>
</dbReference>
<comment type="subcellular location">
    <subcellularLocation>
        <location evidence="1">Nucleus</location>
    </subcellularLocation>
</comment>
<evidence type="ECO:0000256" key="6">
    <source>
        <dbReference type="ARBA" id="ARBA00022840"/>
    </source>
</evidence>
<evidence type="ECO:0000313" key="12">
    <source>
        <dbReference type="Proteomes" id="UP001159428"/>
    </source>
</evidence>
<dbReference type="AlphaFoldDB" id="A0AAU9WZ65"/>
<dbReference type="PIRSF" id="PIRSF007858">
    <property type="entry name" value="ORC4"/>
    <property type="match status" value="1"/>
</dbReference>
<evidence type="ECO:0000256" key="2">
    <source>
        <dbReference type="ARBA" id="ARBA00005334"/>
    </source>
</evidence>
<dbReference type="GO" id="GO:0006270">
    <property type="term" value="P:DNA replication initiation"/>
    <property type="evidence" value="ECO:0007669"/>
    <property type="project" value="TreeGrafter"/>
</dbReference>
<evidence type="ECO:0000256" key="7">
    <source>
        <dbReference type="ARBA" id="ARBA00023125"/>
    </source>
</evidence>
<feature type="non-terminal residue" evidence="11">
    <location>
        <position position="1"/>
    </location>
</feature>
<comment type="similarity">
    <text evidence="2">Belongs to the ORC4 family.</text>
</comment>
<keyword evidence="8" id="KW-0539">Nucleus</keyword>
<dbReference type="InterPro" id="IPR027417">
    <property type="entry name" value="P-loop_NTPase"/>
</dbReference>
<dbReference type="SUPFAM" id="SSF52540">
    <property type="entry name" value="P-loop containing nucleoside triphosphate hydrolases"/>
    <property type="match status" value="1"/>
</dbReference>
<dbReference type="GO" id="GO:0005664">
    <property type="term" value="C:nuclear origin of replication recognition complex"/>
    <property type="evidence" value="ECO:0007669"/>
    <property type="project" value="TreeGrafter"/>
</dbReference>
<dbReference type="Pfam" id="PF13191">
    <property type="entry name" value="AAA_16"/>
    <property type="match status" value="1"/>
</dbReference>
<dbReference type="GO" id="GO:0003688">
    <property type="term" value="F:DNA replication origin binding"/>
    <property type="evidence" value="ECO:0007669"/>
    <property type="project" value="TreeGrafter"/>
</dbReference>
<dbReference type="EMBL" id="CALNXJ010000025">
    <property type="protein sequence ID" value="CAH3131065.1"/>
    <property type="molecule type" value="Genomic_DNA"/>
</dbReference>
<dbReference type="Pfam" id="PF14629">
    <property type="entry name" value="ORC4_C"/>
    <property type="match status" value="1"/>
</dbReference>
<evidence type="ECO:0000256" key="8">
    <source>
        <dbReference type="ARBA" id="ARBA00023242"/>
    </source>
</evidence>
<sequence length="459" mass="52141">ESSWKHGGLFEFLRCLTNKVGNGMKKSKPQSKRGVRNPDPQIICEVQSVLRGRIFHADVPPQLHGLEEQKRELLDLVQRCAQYGESNSVLLIGPRGSGKSLLVKRILEELSKTKGVKQNLLEVHLNGLVQTDDRSALLEITRQLQLENTVGDKVFGSFAENFAFLLDSLKSGGEESQSILFILDEFDLFTNHKNQSLLYNLFDVSQSAQTPICVIGLTCRLDVVELLEKRVKSRFSHRQIHLFMSETFEDYLQVTRTVLALPSNFKDRQFVQAWNSHIEELLDNEEAKAVLMRQFSIAKDVRNLHRLLTVPVCSISEDHPFIEPKDLMDAQTKLGIDCKATMLCGISVLELCLIIAMKHLITLSEGDSFNFEMVYKEYQKFAQKKGFAIQSFEKPVVLKAFEHLTALEFVKSIDSIAKNTPKEYRLVTLLVDPTQINDALQRYPDCPTEVKQWATSAIV</sequence>
<feature type="domain" description="AAA+ ATPase" evidence="10">
    <location>
        <begin position="85"/>
        <end position="245"/>
    </location>
</feature>
<dbReference type="InterPro" id="IPR041664">
    <property type="entry name" value="AAA_16"/>
</dbReference>